<dbReference type="PROSITE" id="PS51257">
    <property type="entry name" value="PROKAR_LIPOPROTEIN"/>
    <property type="match status" value="1"/>
</dbReference>
<protein>
    <submittedName>
        <fullName evidence="4">Beta-lactamase family protein</fullName>
    </submittedName>
</protein>
<evidence type="ECO:0000256" key="1">
    <source>
        <dbReference type="SAM" id="MobiDB-lite"/>
    </source>
</evidence>
<keyword evidence="2" id="KW-0732">Signal</keyword>
<dbReference type="InterPro" id="IPR050789">
    <property type="entry name" value="Diverse_Enzym_Activities"/>
</dbReference>
<dbReference type="InterPro" id="IPR001466">
    <property type="entry name" value="Beta-lactam-related"/>
</dbReference>
<dbReference type="Pfam" id="PF00144">
    <property type="entry name" value="Beta-lactamase"/>
    <property type="match status" value="1"/>
</dbReference>
<dbReference type="RefSeq" id="WP_232399840.1">
    <property type="nucleotide sequence ID" value="NZ_CP102173.1"/>
</dbReference>
<name>A0ABY5M295_9ACTN</name>
<dbReference type="EMBL" id="CP102173">
    <property type="protein sequence ID" value="UUP12320.1"/>
    <property type="molecule type" value="Genomic_DNA"/>
</dbReference>
<evidence type="ECO:0000256" key="2">
    <source>
        <dbReference type="SAM" id="SignalP"/>
    </source>
</evidence>
<feature type="domain" description="Beta-lactamase-related" evidence="3">
    <location>
        <begin position="80"/>
        <end position="362"/>
    </location>
</feature>
<dbReference type="InterPro" id="IPR012338">
    <property type="entry name" value="Beta-lactam/transpept-like"/>
</dbReference>
<proteinExistence type="predicted"/>
<dbReference type="Proteomes" id="UP001316184">
    <property type="component" value="Chromosome"/>
</dbReference>
<evidence type="ECO:0000259" key="3">
    <source>
        <dbReference type="Pfam" id="PF00144"/>
    </source>
</evidence>
<dbReference type="PANTHER" id="PTHR43283:SF7">
    <property type="entry name" value="BETA-LACTAMASE-RELATED DOMAIN-CONTAINING PROTEIN"/>
    <property type="match status" value="1"/>
</dbReference>
<gene>
    <name evidence="4" type="ORF">NQV15_10685</name>
</gene>
<feature type="signal peptide" evidence="2">
    <location>
        <begin position="1"/>
        <end position="22"/>
    </location>
</feature>
<sequence>MRIRAALATGALLAVAACSGSADVQPDSSPQPAPTRDAPEATPSPAATPAPVFPGTSWPRAERGDWTALDADLAANGSTCVAVVKDGRLVHDAYWNGGSARTPHKVYSIAKSLSSLLVGMAAGDGTLDLDAPAGEHVEQWRGTEAGQVTARSLLSMTSGRRWSDAADRQMIRAVRDQSSYAAGLAQDAAPGERWVYDNAAVQTLESVLDDTVGADVGAAAQERLLDPLGMRDTVWGRDAVGNALTYSGMQSTCLDLARVGHLMLNTGSWRGRQIVPGDYVREATRPSSDLNAAYGLLWWTNAEGRVVEVLRQAGFAADKPPYRGRLAPNVPADAFWAFGYGNQYIAVVPSEGVVAVRLGARPAAPDRVSFDGFTSGVLDALDQ</sequence>
<keyword evidence="5" id="KW-1185">Reference proteome</keyword>
<feature type="chain" id="PRO_5045465097" evidence="2">
    <location>
        <begin position="23"/>
        <end position="383"/>
    </location>
</feature>
<dbReference type="SUPFAM" id="SSF56601">
    <property type="entry name" value="beta-lactamase/transpeptidase-like"/>
    <property type="match status" value="1"/>
</dbReference>
<evidence type="ECO:0000313" key="5">
    <source>
        <dbReference type="Proteomes" id="UP001316184"/>
    </source>
</evidence>
<dbReference type="Gene3D" id="3.40.710.10">
    <property type="entry name" value="DD-peptidase/beta-lactamase superfamily"/>
    <property type="match status" value="1"/>
</dbReference>
<evidence type="ECO:0000313" key="4">
    <source>
        <dbReference type="EMBL" id="UUP12320.1"/>
    </source>
</evidence>
<reference evidence="4 5" key="1">
    <citation type="submission" date="2022-08" db="EMBL/GenBank/DDBJ databases">
        <title>novel species in genus Aeromicrobium.</title>
        <authorList>
            <person name="Ye L."/>
        </authorList>
    </citation>
    <scope>NUCLEOTIDE SEQUENCE [LARGE SCALE GENOMIC DNA]</scope>
    <source>
        <strain evidence="5">zg-Y1379</strain>
    </source>
</reference>
<feature type="region of interest" description="Disordered" evidence="1">
    <location>
        <begin position="21"/>
        <end position="61"/>
    </location>
</feature>
<dbReference type="PANTHER" id="PTHR43283">
    <property type="entry name" value="BETA-LACTAMASE-RELATED"/>
    <property type="match status" value="1"/>
</dbReference>
<accession>A0ABY5M295</accession>
<organism evidence="4 5">
    <name type="scientific">Aeromicrobium wangtongii</name>
    <dbReference type="NCBI Taxonomy" id="2969247"/>
    <lineage>
        <taxon>Bacteria</taxon>
        <taxon>Bacillati</taxon>
        <taxon>Actinomycetota</taxon>
        <taxon>Actinomycetes</taxon>
        <taxon>Propionibacteriales</taxon>
        <taxon>Nocardioidaceae</taxon>
        <taxon>Aeromicrobium</taxon>
    </lineage>
</organism>